<dbReference type="Proteomes" id="UP001460270">
    <property type="component" value="Unassembled WGS sequence"/>
</dbReference>
<evidence type="ECO:0008006" key="5">
    <source>
        <dbReference type="Google" id="ProtNLM"/>
    </source>
</evidence>
<feature type="coiled-coil region" evidence="1">
    <location>
        <begin position="288"/>
        <end position="354"/>
    </location>
</feature>
<gene>
    <name evidence="3" type="ORF">WMY93_028199</name>
</gene>
<evidence type="ECO:0000256" key="2">
    <source>
        <dbReference type="SAM" id="MobiDB-lite"/>
    </source>
</evidence>
<dbReference type="AlphaFoldDB" id="A0AAW0MR98"/>
<keyword evidence="4" id="KW-1185">Reference proteome</keyword>
<evidence type="ECO:0000256" key="1">
    <source>
        <dbReference type="SAM" id="Coils"/>
    </source>
</evidence>
<sequence length="537" mass="61911">MLPASVLRQQVQVRLVRLLHSVHTRDRKEGLARAHSQHFSVASKAGLCWVLLVGLEQSQPAETRSGWNRLGPGSVQLKYSTPQTVQKCDCRLYRKINGATFHTFMSNHKRTKHLRPVHPGAPALTCIRRPDTRRIARRHSHMLPASVLRQQVQVRLVRLLHSVHTRDRKEGLARAHSQHFSVASKAGLCWVLLVGLEQSQLAETRSGWNRLGPGSVQLKYSTPQTVQKCDCRLDSDFKAEKMSGTNKQPKSSSRREHIKADAEEKRPHSPANANDGATATGTLHSTEMAELLAELKNVRKENQDGHKETKQSLDRLGLSVEELKTKILGHEKRLNEAETRISEVEDRGMRHERTLRYLLHRELELTTRCEDLQNRLRRNNLRIYQVPRVEKDETRSIIVRFLDFTVKENVIRLAWSQKKTVFEDKPVYFHHDYSPDLQRRRTRVRQVIKQLKAKGINAKCPYPAQLRIQLVTGEKTFPTLTEAADKLQELGIAVRTEDREQMEKVAKYDKWKQPRDARRGEETLPAVDFYAFFKSTQ</sequence>
<feature type="compositionally biased region" description="Basic and acidic residues" evidence="2">
    <location>
        <begin position="253"/>
        <end position="267"/>
    </location>
</feature>
<evidence type="ECO:0000313" key="4">
    <source>
        <dbReference type="Proteomes" id="UP001460270"/>
    </source>
</evidence>
<reference evidence="4" key="1">
    <citation type="submission" date="2024-04" db="EMBL/GenBank/DDBJ databases">
        <title>Salinicola lusitanus LLJ914,a marine bacterium isolated from the Okinawa Trough.</title>
        <authorList>
            <person name="Li J."/>
        </authorList>
    </citation>
    <scope>NUCLEOTIDE SEQUENCE [LARGE SCALE GENOMIC DNA]</scope>
</reference>
<dbReference type="EMBL" id="JBBPFD010000021">
    <property type="protein sequence ID" value="KAK7882025.1"/>
    <property type="molecule type" value="Genomic_DNA"/>
</dbReference>
<organism evidence="3 4">
    <name type="scientific">Mugilogobius chulae</name>
    <name type="common">yellowstripe goby</name>
    <dbReference type="NCBI Taxonomy" id="88201"/>
    <lineage>
        <taxon>Eukaryota</taxon>
        <taxon>Metazoa</taxon>
        <taxon>Chordata</taxon>
        <taxon>Craniata</taxon>
        <taxon>Vertebrata</taxon>
        <taxon>Euteleostomi</taxon>
        <taxon>Actinopterygii</taxon>
        <taxon>Neopterygii</taxon>
        <taxon>Teleostei</taxon>
        <taxon>Neoteleostei</taxon>
        <taxon>Acanthomorphata</taxon>
        <taxon>Gobiaria</taxon>
        <taxon>Gobiiformes</taxon>
        <taxon>Gobioidei</taxon>
        <taxon>Gobiidae</taxon>
        <taxon>Gobionellinae</taxon>
        <taxon>Mugilogobius</taxon>
    </lineage>
</organism>
<feature type="region of interest" description="Disordered" evidence="2">
    <location>
        <begin position="240"/>
        <end position="279"/>
    </location>
</feature>
<evidence type="ECO:0000313" key="3">
    <source>
        <dbReference type="EMBL" id="KAK7882025.1"/>
    </source>
</evidence>
<dbReference type="InterPro" id="IPR004244">
    <property type="entry name" value="Transposase_22"/>
</dbReference>
<dbReference type="PANTHER" id="PTHR11505">
    <property type="entry name" value="L1 TRANSPOSABLE ELEMENT-RELATED"/>
    <property type="match status" value="1"/>
</dbReference>
<accession>A0AAW0MR98</accession>
<keyword evidence="1" id="KW-0175">Coiled coil</keyword>
<comment type="caution">
    <text evidence="3">The sequence shown here is derived from an EMBL/GenBank/DDBJ whole genome shotgun (WGS) entry which is preliminary data.</text>
</comment>
<proteinExistence type="predicted"/>
<name>A0AAW0MR98_9GOBI</name>
<protein>
    <recommendedName>
        <fullName evidence="5">L1 transposable element RRM domain-containing protein</fullName>
    </recommendedName>
</protein>
<dbReference type="Gene3D" id="3.30.250.20">
    <property type="entry name" value="L1 transposable element, C-terminal domain"/>
    <property type="match status" value="1"/>
</dbReference>
<dbReference type="InterPro" id="IPR042566">
    <property type="entry name" value="L1_C"/>
</dbReference>